<dbReference type="CDD" id="cd02042">
    <property type="entry name" value="ParAB_family"/>
    <property type="match status" value="1"/>
</dbReference>
<evidence type="ECO:0000313" key="3">
    <source>
        <dbReference type="Proteomes" id="UP000707731"/>
    </source>
</evidence>
<dbReference type="Proteomes" id="UP000707731">
    <property type="component" value="Unassembled WGS sequence"/>
</dbReference>
<dbReference type="SUPFAM" id="SSF52540">
    <property type="entry name" value="P-loop containing nucleoside triphosphate hydrolases"/>
    <property type="match status" value="1"/>
</dbReference>
<dbReference type="RefSeq" id="WP_195005115.1">
    <property type="nucleotide sequence ID" value="NZ_JADLQN010000011.1"/>
</dbReference>
<dbReference type="InterPro" id="IPR025669">
    <property type="entry name" value="AAA_dom"/>
</dbReference>
<dbReference type="PANTHER" id="PTHR13696:SF52">
    <property type="entry name" value="PARA FAMILY PROTEIN CT_582"/>
    <property type="match status" value="1"/>
</dbReference>
<dbReference type="EMBL" id="JADLQN010000011">
    <property type="protein sequence ID" value="MBF6358277.1"/>
    <property type="molecule type" value="Genomic_DNA"/>
</dbReference>
<dbReference type="InterPro" id="IPR027417">
    <property type="entry name" value="P-loop_NTPase"/>
</dbReference>
<feature type="domain" description="AAA" evidence="1">
    <location>
        <begin position="16"/>
        <end position="195"/>
    </location>
</feature>
<evidence type="ECO:0000259" key="1">
    <source>
        <dbReference type="Pfam" id="PF13614"/>
    </source>
</evidence>
<organism evidence="2 3">
    <name type="scientific">Nocardia higoensis</name>
    <dbReference type="NCBI Taxonomy" id="228599"/>
    <lineage>
        <taxon>Bacteria</taxon>
        <taxon>Bacillati</taxon>
        <taxon>Actinomycetota</taxon>
        <taxon>Actinomycetes</taxon>
        <taxon>Mycobacteriales</taxon>
        <taxon>Nocardiaceae</taxon>
        <taxon>Nocardia</taxon>
    </lineage>
</organism>
<accession>A0ABS0DL49</accession>
<keyword evidence="3" id="KW-1185">Reference proteome</keyword>
<proteinExistence type="predicted"/>
<dbReference type="Pfam" id="PF13614">
    <property type="entry name" value="AAA_31"/>
    <property type="match status" value="1"/>
</dbReference>
<reference evidence="2 3" key="1">
    <citation type="submission" date="2020-10" db="EMBL/GenBank/DDBJ databases">
        <title>Identification of Nocardia species via Next-generation sequencing and recognition of intraspecies genetic diversity.</title>
        <authorList>
            <person name="Li P."/>
            <person name="Li P."/>
            <person name="Lu B."/>
        </authorList>
    </citation>
    <scope>NUCLEOTIDE SEQUENCE [LARGE SCALE GENOMIC DNA]</scope>
    <source>
        <strain evidence="2 3">BJ06-0143</strain>
    </source>
</reference>
<dbReference type="Gene3D" id="3.40.50.300">
    <property type="entry name" value="P-loop containing nucleotide triphosphate hydrolases"/>
    <property type="match status" value="1"/>
</dbReference>
<gene>
    <name evidence="2" type="ORF">IU449_27650</name>
</gene>
<protein>
    <submittedName>
        <fullName evidence="2">AAA family ATPase</fullName>
    </submittedName>
</protein>
<name>A0ABS0DL49_9NOCA</name>
<dbReference type="InterPro" id="IPR050678">
    <property type="entry name" value="DNA_Partitioning_ATPase"/>
</dbReference>
<comment type="caution">
    <text evidence="2">The sequence shown here is derived from an EMBL/GenBank/DDBJ whole genome shotgun (WGS) entry which is preliminary data.</text>
</comment>
<dbReference type="PANTHER" id="PTHR13696">
    <property type="entry name" value="P-LOOP CONTAINING NUCLEOSIDE TRIPHOSPHATE HYDROLASE"/>
    <property type="match status" value="1"/>
</dbReference>
<evidence type="ECO:0000313" key="2">
    <source>
        <dbReference type="EMBL" id="MBF6358277.1"/>
    </source>
</evidence>
<sequence>MSQSNADSNGSQPRRLVLANQKGGVGKTATTLGLASAIAHGRTRGQGGRVLVMDMDPQGNATSGVGVEVVAGQPTVADLFDRSAQPGALADVVVASQWDLVDIAPATRELAAVEEAGDADLVWRLDAAFDGVDLSAYDAVLFDCPPSLGRLLFSALVAADLALVVTEATKDSVKGVTEVEETIERVRRRPNPRLELGAIVVSRRRNNGEHNFRERELRQAYGTIGDEAGGLVCRTVIPDLAARQDAHSSAMPIHLFQGGKAIALQIAYTDLAVELGLIKDGARA</sequence>